<feature type="domain" description="Bacterial surface antigen (D15)" evidence="4">
    <location>
        <begin position="78"/>
        <end position="389"/>
    </location>
</feature>
<accession>A0A2S4ZZY9</accession>
<protein>
    <submittedName>
        <fullName evidence="5">Polymerase</fullName>
    </submittedName>
</protein>
<dbReference type="InterPro" id="IPR000184">
    <property type="entry name" value="Bac_surfAg_D15"/>
</dbReference>
<organism evidence="5 6">
    <name type="scientific">Solitalea longa</name>
    <dbReference type="NCBI Taxonomy" id="2079460"/>
    <lineage>
        <taxon>Bacteria</taxon>
        <taxon>Pseudomonadati</taxon>
        <taxon>Bacteroidota</taxon>
        <taxon>Sphingobacteriia</taxon>
        <taxon>Sphingobacteriales</taxon>
        <taxon>Sphingobacteriaceae</taxon>
        <taxon>Solitalea</taxon>
    </lineage>
</organism>
<dbReference type="OrthoDB" id="9771071at2"/>
<gene>
    <name evidence="5" type="ORF">C3K47_14635</name>
</gene>
<dbReference type="RefSeq" id="WP_103789902.1">
    <property type="nucleotide sequence ID" value="NZ_PQVF01000010.1"/>
</dbReference>
<evidence type="ECO:0000256" key="3">
    <source>
        <dbReference type="SAM" id="SignalP"/>
    </source>
</evidence>
<dbReference type="AlphaFoldDB" id="A0A2S4ZZY9"/>
<comment type="caution">
    <text evidence="5">The sequence shown here is derived from an EMBL/GenBank/DDBJ whole genome shotgun (WGS) entry which is preliminary data.</text>
</comment>
<dbReference type="GO" id="GO:0019867">
    <property type="term" value="C:outer membrane"/>
    <property type="evidence" value="ECO:0007669"/>
    <property type="project" value="InterPro"/>
</dbReference>
<dbReference type="EMBL" id="PQVF01000010">
    <property type="protein sequence ID" value="POY35629.1"/>
    <property type="molecule type" value="Genomic_DNA"/>
</dbReference>
<dbReference type="Proteomes" id="UP000236893">
    <property type="component" value="Unassembled WGS sequence"/>
</dbReference>
<reference evidence="5 6" key="1">
    <citation type="submission" date="2018-01" db="EMBL/GenBank/DDBJ databases">
        <authorList>
            <person name="Gaut B.S."/>
            <person name="Morton B.R."/>
            <person name="Clegg M.T."/>
            <person name="Duvall M.R."/>
        </authorList>
    </citation>
    <scope>NUCLEOTIDE SEQUENCE [LARGE SCALE GENOMIC DNA]</scope>
    <source>
        <strain evidence="5 6">HR-AV</strain>
    </source>
</reference>
<evidence type="ECO:0000256" key="1">
    <source>
        <dbReference type="ARBA" id="ARBA00004370"/>
    </source>
</evidence>
<proteinExistence type="predicted"/>
<keyword evidence="6" id="KW-1185">Reference proteome</keyword>
<feature type="chain" id="PRO_5015553559" evidence="3">
    <location>
        <begin position="27"/>
        <end position="389"/>
    </location>
</feature>
<dbReference type="Pfam" id="PF01103">
    <property type="entry name" value="Omp85"/>
    <property type="match status" value="1"/>
</dbReference>
<comment type="subcellular location">
    <subcellularLocation>
        <location evidence="1">Membrane</location>
    </subcellularLocation>
</comment>
<dbReference type="Gene3D" id="2.40.160.50">
    <property type="entry name" value="membrane protein fhac: a member of the omp85/tpsb transporter family"/>
    <property type="match status" value="1"/>
</dbReference>
<evidence type="ECO:0000313" key="6">
    <source>
        <dbReference type="Proteomes" id="UP000236893"/>
    </source>
</evidence>
<feature type="signal peptide" evidence="3">
    <location>
        <begin position="1"/>
        <end position="26"/>
    </location>
</feature>
<keyword evidence="2" id="KW-0472">Membrane</keyword>
<sequence>MNKYSIKGLSIYLFAFLIFCTSTAFAQTASHLIDTTSSQFKNNLLPIPVVGSSQERGLEFGIAALYSFYLNKSSNEQRNSTINLIGTYTTKKQSKLSLNGSLWTKNNDWHLITDVKYYDFPNYFYGIGNNTKESDKDIINDQKFRINIDAEREVANNFYVGAGLWYLYEDISDKDATGIYSSSELEGKTGGNITFLSLSATFDNRDIVNYPHKGSYLRFYIQNSLKAFASDFNFALLTLDARKYWRVHTTTTIAAQSYIQSLQGPDKPFYMLPQLGNDLVMRGYYTGRYRDQNYLALQSELRFRPFAKRPDAGWFSLSRGVIAAFVGAGGVFSNSDFNKDTLKPNFGIGGRYIFDERNRLTLRVDYGFGSINPGEKRSQGFYLSLNEAF</sequence>
<name>A0A2S4ZZY9_9SPHI</name>
<evidence type="ECO:0000259" key="4">
    <source>
        <dbReference type="Pfam" id="PF01103"/>
    </source>
</evidence>
<evidence type="ECO:0000256" key="2">
    <source>
        <dbReference type="ARBA" id="ARBA00023136"/>
    </source>
</evidence>
<keyword evidence="3" id="KW-0732">Signal</keyword>
<evidence type="ECO:0000313" key="5">
    <source>
        <dbReference type="EMBL" id="POY35629.1"/>
    </source>
</evidence>